<evidence type="ECO:0000256" key="1">
    <source>
        <dbReference type="ARBA" id="ARBA00022679"/>
    </source>
</evidence>
<evidence type="ECO:0000313" key="3">
    <source>
        <dbReference type="EMBL" id="SKA06036.1"/>
    </source>
</evidence>
<dbReference type="Pfam" id="PF00534">
    <property type="entry name" value="Glycos_transf_1"/>
    <property type="match status" value="1"/>
</dbReference>
<protein>
    <submittedName>
        <fullName evidence="3">Glycosyl transferases group 1</fullName>
    </submittedName>
</protein>
<reference evidence="3 4" key="1">
    <citation type="submission" date="2017-02" db="EMBL/GenBank/DDBJ databases">
        <authorList>
            <person name="Peterson S.W."/>
        </authorList>
    </citation>
    <scope>NUCLEOTIDE SEQUENCE [LARGE SCALE GENOMIC DNA]</scope>
    <source>
        <strain evidence="3 4">ATCC 43854</strain>
    </source>
</reference>
<keyword evidence="1 3" id="KW-0808">Transferase</keyword>
<dbReference type="PANTHER" id="PTHR46401:SF2">
    <property type="entry name" value="GLYCOSYLTRANSFERASE WBBK-RELATED"/>
    <property type="match status" value="1"/>
</dbReference>
<name>A0A1T4QQU4_9BACT</name>
<dbReference type="Gene3D" id="3.40.50.2000">
    <property type="entry name" value="Glycogen Phosphorylase B"/>
    <property type="match status" value="2"/>
</dbReference>
<dbReference type="InterPro" id="IPR001296">
    <property type="entry name" value="Glyco_trans_1"/>
</dbReference>
<dbReference type="EMBL" id="FUWU01000052">
    <property type="protein sequence ID" value="SKA06036.1"/>
    <property type="molecule type" value="Genomic_DNA"/>
</dbReference>
<gene>
    <name evidence="3" type="ORF">SAMN02745108_02372</name>
</gene>
<proteinExistence type="predicted"/>
<organism evidence="3 4">
    <name type="scientific">Fibrobacter intestinalis</name>
    <dbReference type="NCBI Taxonomy" id="28122"/>
    <lineage>
        <taxon>Bacteria</taxon>
        <taxon>Pseudomonadati</taxon>
        <taxon>Fibrobacterota</taxon>
        <taxon>Fibrobacteria</taxon>
        <taxon>Fibrobacterales</taxon>
        <taxon>Fibrobacteraceae</taxon>
        <taxon>Fibrobacter</taxon>
    </lineage>
</organism>
<dbReference type="Proteomes" id="UP000190449">
    <property type="component" value="Unassembled WGS sequence"/>
</dbReference>
<evidence type="ECO:0000259" key="2">
    <source>
        <dbReference type="Pfam" id="PF00534"/>
    </source>
</evidence>
<sequence length="377" mass="44105">MKLLYLRNGPYKPQINHYNMQEIGFCKAFSDYGWDCDILYYSDSNKNELYFTNTSTHTNINIFWQKGLKFLRTGIYPLILKKDFLNQYDLIITTEYSQIMTLLVSFFHKKVFLYTGPYYNLFKIPLAVFFYDLLFTRLINSRINHIFCKSQLALEYLSKKGYSKLSVLGVGFDPSKYEGIEISDSTKLIQNFLIENKCLLFVGSLDDRKNFPFLLKIFNSIKKLDLGKEFKLVLIGKGKNSYLQKKMQNVPLHIKNDILHIKQIENSQLKFVYPFAKCLLLPSKKEIFGMVLLEAMFFGCVPITTKNGGSTTLIENGENGFIVDSFDEKEWIEIINNILNNEQQRSYLSKQAKVTIQKKFFWSSLAKKVLMEYDKIQ</sequence>
<dbReference type="RefSeq" id="WP_078777095.1">
    <property type="nucleotide sequence ID" value="NZ_FUWU01000052.1"/>
</dbReference>
<dbReference type="STRING" id="28122.SAMN02745108_02372"/>
<dbReference type="GO" id="GO:0016757">
    <property type="term" value="F:glycosyltransferase activity"/>
    <property type="evidence" value="ECO:0007669"/>
    <property type="project" value="InterPro"/>
</dbReference>
<feature type="domain" description="Glycosyl transferase family 1" evidence="2">
    <location>
        <begin position="195"/>
        <end position="353"/>
    </location>
</feature>
<accession>A0A1T4QQU4</accession>
<evidence type="ECO:0000313" key="4">
    <source>
        <dbReference type="Proteomes" id="UP000190449"/>
    </source>
</evidence>
<dbReference type="AlphaFoldDB" id="A0A1T4QQU4"/>
<dbReference type="SUPFAM" id="SSF53756">
    <property type="entry name" value="UDP-Glycosyltransferase/glycogen phosphorylase"/>
    <property type="match status" value="1"/>
</dbReference>
<dbReference type="PANTHER" id="PTHR46401">
    <property type="entry name" value="GLYCOSYLTRANSFERASE WBBK-RELATED"/>
    <property type="match status" value="1"/>
</dbReference>